<feature type="region of interest" description="Disordered" evidence="1">
    <location>
        <begin position="53"/>
        <end position="81"/>
    </location>
</feature>
<reference evidence="2 3" key="1">
    <citation type="submission" date="2021-06" db="EMBL/GenBank/DDBJ databases">
        <authorList>
            <person name="Kallberg Y."/>
            <person name="Tangrot J."/>
            <person name="Rosling A."/>
        </authorList>
    </citation>
    <scope>NUCLEOTIDE SEQUENCE [LARGE SCALE GENOMIC DNA]</scope>
    <source>
        <strain evidence="2 3">120-4 pot B 10/14</strain>
    </source>
</reference>
<accession>A0ABN7V432</accession>
<evidence type="ECO:0000256" key="1">
    <source>
        <dbReference type="SAM" id="MobiDB-lite"/>
    </source>
</evidence>
<protein>
    <submittedName>
        <fullName evidence="2">29122_t:CDS:1</fullName>
    </submittedName>
</protein>
<comment type="caution">
    <text evidence="2">The sequence shown here is derived from an EMBL/GenBank/DDBJ whole genome shotgun (WGS) entry which is preliminary data.</text>
</comment>
<feature type="non-terminal residue" evidence="2">
    <location>
        <position position="81"/>
    </location>
</feature>
<dbReference type="EMBL" id="CAJVQB010009173">
    <property type="protein sequence ID" value="CAG8727443.1"/>
    <property type="molecule type" value="Genomic_DNA"/>
</dbReference>
<organism evidence="2 3">
    <name type="scientific">Gigaspora margarita</name>
    <dbReference type="NCBI Taxonomy" id="4874"/>
    <lineage>
        <taxon>Eukaryota</taxon>
        <taxon>Fungi</taxon>
        <taxon>Fungi incertae sedis</taxon>
        <taxon>Mucoromycota</taxon>
        <taxon>Glomeromycotina</taxon>
        <taxon>Glomeromycetes</taxon>
        <taxon>Diversisporales</taxon>
        <taxon>Gigasporaceae</taxon>
        <taxon>Gigaspora</taxon>
    </lineage>
</organism>
<proteinExistence type="predicted"/>
<keyword evidence="3" id="KW-1185">Reference proteome</keyword>
<evidence type="ECO:0000313" key="3">
    <source>
        <dbReference type="Proteomes" id="UP000789901"/>
    </source>
</evidence>
<dbReference type="Proteomes" id="UP000789901">
    <property type="component" value="Unassembled WGS sequence"/>
</dbReference>
<evidence type="ECO:0000313" key="2">
    <source>
        <dbReference type="EMBL" id="CAG8727443.1"/>
    </source>
</evidence>
<gene>
    <name evidence="2" type="ORF">GMARGA_LOCUS14058</name>
</gene>
<sequence length="81" mass="9213">MLDMEEYIFFDSDTECSTRINVNNTSSLLYSQNDEIQKCNKKQDKMKTSCISKPGVSNINEPEASTLNEPVSTINKPNYLN</sequence>
<name>A0ABN7V432_GIGMA</name>